<name>A0ABU4RZK9_9GAMM</name>
<accession>A0ABU4RZK9</accession>
<dbReference type="Proteomes" id="UP001273505">
    <property type="component" value="Unassembled WGS sequence"/>
</dbReference>
<evidence type="ECO:0000313" key="3">
    <source>
        <dbReference type="Proteomes" id="UP001273505"/>
    </source>
</evidence>
<reference evidence="2 3" key="1">
    <citation type="submission" date="2023-11" db="EMBL/GenBank/DDBJ databases">
        <title>Gilvimarinus fulvus sp. nov., isolated from the surface of Kelp.</title>
        <authorList>
            <person name="Sun Y.Y."/>
            <person name="Gong Y."/>
            <person name="Du Z.J."/>
        </authorList>
    </citation>
    <scope>NUCLEOTIDE SEQUENCE [LARGE SCALE GENOMIC DNA]</scope>
    <source>
        <strain evidence="2 3">SDUM040013</strain>
    </source>
</reference>
<gene>
    <name evidence="2" type="ORF">SCD92_13060</name>
</gene>
<feature type="transmembrane region" description="Helical" evidence="1">
    <location>
        <begin position="85"/>
        <end position="107"/>
    </location>
</feature>
<sequence length="400" mass="44489">MSAPGNSHIRRRKYRAFTQREKAKSTSQWVRFTSPATWVDALHPVLQAFLWIMLASWGAFASLWSDSIKDVVLPFSATSSGEPNLYTIGFGVSGVVLAVTFAISQWAGRYQDNIIIESTLTMPPHDFWDTFGTAYEVLAETTEKEVLSLLGASGATKKDVVASAQEQVRRILDTLINMARSWDGVNIDGQSVIYRANIMRVWRFRDKEGNGVEAPTRCHELAKAFSVAPAESHYTGYVGILDTVYTTTTETQTPTPDPRCKPLAFPYTREDDVCGIDYPLLPNILGAPKAAAIGLHSYVKDVTDIVDSYKAGPGTKDDAILSELMRYYSDVSIAQSILSVPLKLDGEVDWVVNMYRNQSGMLFDGYKVRDYVNIIAPHLHLLQVLLMEIEDVVDENPSMV</sequence>
<keyword evidence="1" id="KW-0472">Membrane</keyword>
<evidence type="ECO:0000313" key="2">
    <source>
        <dbReference type="EMBL" id="MDX6850297.1"/>
    </source>
</evidence>
<keyword evidence="1" id="KW-0812">Transmembrane</keyword>
<organism evidence="2 3">
    <name type="scientific">Gilvimarinus gilvus</name>
    <dbReference type="NCBI Taxonomy" id="3058038"/>
    <lineage>
        <taxon>Bacteria</taxon>
        <taxon>Pseudomonadati</taxon>
        <taxon>Pseudomonadota</taxon>
        <taxon>Gammaproteobacteria</taxon>
        <taxon>Cellvibrionales</taxon>
        <taxon>Cellvibrionaceae</taxon>
        <taxon>Gilvimarinus</taxon>
    </lineage>
</organism>
<dbReference type="RefSeq" id="WP_302724288.1">
    <property type="nucleotide sequence ID" value="NZ_JAULRU010000783.1"/>
</dbReference>
<proteinExistence type="predicted"/>
<keyword evidence="1" id="KW-1133">Transmembrane helix</keyword>
<feature type="transmembrane region" description="Helical" evidence="1">
    <location>
        <begin position="45"/>
        <end position="64"/>
    </location>
</feature>
<evidence type="ECO:0000256" key="1">
    <source>
        <dbReference type="SAM" id="Phobius"/>
    </source>
</evidence>
<dbReference type="EMBL" id="JAXAFO010000022">
    <property type="protein sequence ID" value="MDX6850297.1"/>
    <property type="molecule type" value="Genomic_DNA"/>
</dbReference>
<protein>
    <submittedName>
        <fullName evidence="2">Uncharacterized protein</fullName>
    </submittedName>
</protein>
<comment type="caution">
    <text evidence="2">The sequence shown here is derived from an EMBL/GenBank/DDBJ whole genome shotgun (WGS) entry which is preliminary data.</text>
</comment>
<keyword evidence="3" id="KW-1185">Reference proteome</keyword>